<gene>
    <name evidence="1" type="ordered locus">RPR_05585</name>
</gene>
<sequence length="52" mass="5825">MTNRKKIDVLDSESDLNLSLDSIANLCYPRIITCETEEDTLSIDGGVFAAFW</sequence>
<dbReference type="KEGG" id="rpk:RPR_05585"/>
<protein>
    <submittedName>
        <fullName evidence="1">Uncharacterized protein</fullName>
    </submittedName>
</protein>
<name>C4K296_RICPU</name>
<evidence type="ECO:0000313" key="2">
    <source>
        <dbReference type="Proteomes" id="UP000005015"/>
    </source>
</evidence>
<organism evidence="1 2">
    <name type="scientific">Rickettsia peacockii (strain Rustic)</name>
    <dbReference type="NCBI Taxonomy" id="562019"/>
    <lineage>
        <taxon>Bacteria</taxon>
        <taxon>Pseudomonadati</taxon>
        <taxon>Pseudomonadota</taxon>
        <taxon>Alphaproteobacteria</taxon>
        <taxon>Rickettsiales</taxon>
        <taxon>Rickettsiaceae</taxon>
        <taxon>Rickettsieae</taxon>
        <taxon>Rickettsia</taxon>
        <taxon>spotted fever group</taxon>
    </lineage>
</organism>
<accession>C4K296</accession>
<dbReference type="GeneID" id="44120208"/>
<dbReference type="HOGENOM" id="CLU_210419_0_0_5"/>
<dbReference type="AlphaFoldDB" id="C4K296"/>
<dbReference type="Proteomes" id="UP000005015">
    <property type="component" value="Chromosome"/>
</dbReference>
<dbReference type="RefSeq" id="WP_010977220.1">
    <property type="nucleotide sequence ID" value="NC_012730.1"/>
</dbReference>
<reference evidence="1 2" key="1">
    <citation type="journal article" date="2009" name="PLoS ONE">
        <title>Genome sequence of the endosymbiont Rickettsia peacockii and comparison with virulent Rickettsia rickettsii: identification of virulence factors.</title>
        <authorList>
            <person name="Felsheim R.F."/>
            <person name="Kurtti T.J."/>
            <person name="Munderloh U.G."/>
        </authorList>
    </citation>
    <scope>NUCLEOTIDE SEQUENCE [LARGE SCALE GENOMIC DNA]</scope>
    <source>
        <strain evidence="1 2">Rustic</strain>
    </source>
</reference>
<proteinExistence type="predicted"/>
<keyword evidence="2" id="KW-1185">Reference proteome</keyword>
<dbReference type="EMBL" id="CP001227">
    <property type="protein sequence ID" value="ACR47693.1"/>
    <property type="molecule type" value="Genomic_DNA"/>
</dbReference>
<evidence type="ECO:0000313" key="1">
    <source>
        <dbReference type="EMBL" id="ACR47693.1"/>
    </source>
</evidence>